<comment type="similarity">
    <text evidence="1">Belongs to the UPF0065 (bug) family.</text>
</comment>
<dbReference type="PIRSF" id="PIRSF017082">
    <property type="entry name" value="YflP"/>
    <property type="match status" value="1"/>
</dbReference>
<dbReference type="SUPFAM" id="SSF53850">
    <property type="entry name" value="Periplasmic binding protein-like II"/>
    <property type="match status" value="1"/>
</dbReference>
<dbReference type="Gene3D" id="3.40.190.150">
    <property type="entry name" value="Bordetella uptake gene, domain 1"/>
    <property type="match status" value="1"/>
</dbReference>
<evidence type="ECO:0000256" key="1">
    <source>
        <dbReference type="ARBA" id="ARBA00006987"/>
    </source>
</evidence>
<comment type="caution">
    <text evidence="2">The sequence shown here is derived from an EMBL/GenBank/DDBJ whole genome shotgun (WGS) entry which is preliminary data.</text>
</comment>
<dbReference type="InterPro" id="IPR042100">
    <property type="entry name" value="Bug_dom1"/>
</dbReference>
<dbReference type="CDD" id="cd07012">
    <property type="entry name" value="PBP2_Bug_TTT"/>
    <property type="match status" value="1"/>
</dbReference>
<evidence type="ECO:0000313" key="3">
    <source>
        <dbReference type="Proteomes" id="UP000295096"/>
    </source>
</evidence>
<gene>
    <name evidence="2" type="ORF">E2C06_27010</name>
</gene>
<protein>
    <submittedName>
        <fullName evidence="2">Tripartite tricarboxylate transporter substrate binding protein</fullName>
    </submittedName>
</protein>
<dbReference type="AlphaFoldDB" id="A0A4R5Q9P2"/>
<dbReference type="PANTHER" id="PTHR42928:SF5">
    <property type="entry name" value="BLR1237 PROTEIN"/>
    <property type="match status" value="1"/>
</dbReference>
<dbReference type="PANTHER" id="PTHR42928">
    <property type="entry name" value="TRICARBOXYLATE-BINDING PROTEIN"/>
    <property type="match status" value="1"/>
</dbReference>
<dbReference type="Proteomes" id="UP000295096">
    <property type="component" value="Unassembled WGS sequence"/>
</dbReference>
<sequence length="351" mass="37411">MARRRLAESEYRCWRAGESKPSAPNREHQSMIRPSFTLAALLLTVATTLPATAQERTVRILSGASAGGSSDFATRLLADALGPILGVRVVVENRTGVNGIVAAQETARSAPDGSTTFVCPMSTMSITPQLVGANLPIDPGTELLPIANVALSSYGFVVAANGPYRSVQDVLVAARARPGQVSFASAGVGSAQHLQGELLKQKTGVEMVHVPYRGASPAIVDILGGRADFMITNMADVTRQVQDGALRLLAISDEEPFPLFPDVPPLSRLIPGFNVVGWFALCGQKAMTPELVDRLEAAVGRAMTDPSLVRRMAEGGLTPRFEDRATITQRLAADRALWLNVIRAVNLRASY</sequence>
<organism evidence="2 3">
    <name type="scientific">Dankookia rubra</name>
    <dbReference type="NCBI Taxonomy" id="1442381"/>
    <lineage>
        <taxon>Bacteria</taxon>
        <taxon>Pseudomonadati</taxon>
        <taxon>Pseudomonadota</taxon>
        <taxon>Alphaproteobacteria</taxon>
        <taxon>Acetobacterales</taxon>
        <taxon>Roseomonadaceae</taxon>
        <taxon>Dankookia</taxon>
    </lineage>
</organism>
<dbReference type="OrthoDB" id="7374763at2"/>
<dbReference type="EMBL" id="SMSJ01000064">
    <property type="protein sequence ID" value="TDH59476.1"/>
    <property type="molecule type" value="Genomic_DNA"/>
</dbReference>
<accession>A0A4R5Q9P2</accession>
<dbReference type="Pfam" id="PF03401">
    <property type="entry name" value="TctC"/>
    <property type="match status" value="1"/>
</dbReference>
<dbReference type="InterPro" id="IPR005064">
    <property type="entry name" value="BUG"/>
</dbReference>
<evidence type="ECO:0000313" key="2">
    <source>
        <dbReference type="EMBL" id="TDH59476.1"/>
    </source>
</evidence>
<dbReference type="Gene3D" id="3.40.190.10">
    <property type="entry name" value="Periplasmic binding protein-like II"/>
    <property type="match status" value="1"/>
</dbReference>
<reference evidence="2 3" key="1">
    <citation type="journal article" date="2016" name="J. Microbiol.">
        <title>Dankookia rubra gen. nov., sp. nov., an alphaproteobacterium isolated from sediment of a shallow stream.</title>
        <authorList>
            <person name="Kim W.H."/>
            <person name="Kim D.H."/>
            <person name="Kang K."/>
            <person name="Ahn T.Y."/>
        </authorList>
    </citation>
    <scope>NUCLEOTIDE SEQUENCE [LARGE SCALE GENOMIC DNA]</scope>
    <source>
        <strain evidence="2 3">JCM30602</strain>
    </source>
</reference>
<name>A0A4R5Q9P2_9PROT</name>
<proteinExistence type="inferred from homology"/>
<keyword evidence="3" id="KW-1185">Reference proteome</keyword>